<proteinExistence type="predicted"/>
<accession>A0A558HUC6</accession>
<dbReference type="OrthoDB" id="9875397at2"/>
<organism evidence="1 2">
    <name type="scientific">Cobetia crustatorum</name>
    <dbReference type="NCBI Taxonomy" id="553385"/>
    <lineage>
        <taxon>Bacteria</taxon>
        <taxon>Pseudomonadati</taxon>
        <taxon>Pseudomonadota</taxon>
        <taxon>Gammaproteobacteria</taxon>
        <taxon>Oceanospirillales</taxon>
        <taxon>Halomonadaceae</taxon>
        <taxon>Cobetia</taxon>
    </lineage>
</organism>
<reference evidence="1 2" key="1">
    <citation type="submission" date="2019-07" db="EMBL/GenBank/DDBJ databases">
        <title>Diversity of Bacteria from Kongsfjorden, Arctic.</title>
        <authorList>
            <person name="Yu Y."/>
        </authorList>
    </citation>
    <scope>NUCLEOTIDE SEQUENCE [LARGE SCALE GENOMIC DNA]</scope>
    <source>
        <strain evidence="1 2">SM1923</strain>
    </source>
</reference>
<evidence type="ECO:0008006" key="3">
    <source>
        <dbReference type="Google" id="ProtNLM"/>
    </source>
</evidence>
<gene>
    <name evidence="1" type="ORF">FQP86_03160</name>
</gene>
<name>A0A558HUC6_9GAMM</name>
<comment type="caution">
    <text evidence="1">The sequence shown here is derived from an EMBL/GenBank/DDBJ whole genome shotgun (WGS) entry which is preliminary data.</text>
</comment>
<dbReference type="AlphaFoldDB" id="A0A558HUC6"/>
<dbReference type="EMBL" id="VNFH01000002">
    <property type="protein sequence ID" value="TVU72688.1"/>
    <property type="molecule type" value="Genomic_DNA"/>
</dbReference>
<dbReference type="RefSeq" id="WP_088743115.1">
    <property type="nucleotide sequence ID" value="NZ_CAWOWR010000076.1"/>
</dbReference>
<evidence type="ECO:0000313" key="1">
    <source>
        <dbReference type="EMBL" id="TVU72688.1"/>
    </source>
</evidence>
<sequence length="189" mass="20423">MTLALDGHSPRWQVSTAGRLLLCAMLATPLLLIGTPVNAQGVASSATPEITISLISLESLRLAPVVMPDGSPLGQVEDVLSDANGQIHRLLIHPEDKQMAASIDFARFTREAVSDPTQAQAPGDIRYRLVLDMTPEQLTARADQPLSSRLSRQLERSMGEVENGLDSFRDQAADVLRSLGKQLEGESDK</sequence>
<evidence type="ECO:0000313" key="2">
    <source>
        <dbReference type="Proteomes" id="UP000319941"/>
    </source>
</evidence>
<keyword evidence="2" id="KW-1185">Reference proteome</keyword>
<dbReference type="STRING" id="553385.GCA_000591415_00343"/>
<dbReference type="Proteomes" id="UP000319941">
    <property type="component" value="Unassembled WGS sequence"/>
</dbReference>
<protein>
    <recommendedName>
        <fullName evidence="3">PRC-barrel domain-containing protein</fullName>
    </recommendedName>
</protein>